<dbReference type="EMBL" id="RPEM01000001">
    <property type="protein sequence ID" value="TGD45364.1"/>
    <property type="molecule type" value="Genomic_DNA"/>
</dbReference>
<evidence type="ECO:0000313" key="2">
    <source>
        <dbReference type="Proteomes" id="UP000297741"/>
    </source>
</evidence>
<organism evidence="1 2">
    <name type="scientific">Pseudotabrizicola sediminis</name>
    <dbReference type="NCBI Taxonomy" id="2486418"/>
    <lineage>
        <taxon>Bacteria</taxon>
        <taxon>Pseudomonadati</taxon>
        <taxon>Pseudomonadota</taxon>
        <taxon>Alphaproteobacteria</taxon>
        <taxon>Rhodobacterales</taxon>
        <taxon>Paracoccaceae</taxon>
        <taxon>Pseudotabrizicola</taxon>
    </lineage>
</organism>
<sequence length="163" mass="17366">MKDKALHIGFEADAVEIATLLQLADIGVTDSDFHSGLLGHIACLGSQGQKIDSTASNFVMAVVRSVEPRDALEAMLATQMGAIHAATMMMARRLNHVDTIQQQDSAERALNKLARTFATQMEALKRYRTGGQQRVTVEHVTVNAGGQAIVGTVAHGGGGQNKK</sequence>
<protein>
    <submittedName>
        <fullName evidence="1">Uncharacterized protein</fullName>
    </submittedName>
</protein>
<gene>
    <name evidence="1" type="ORF">EEB11_02105</name>
</gene>
<name>A0ABY2KUM8_9RHOB</name>
<reference evidence="1 2" key="1">
    <citation type="submission" date="2018-11" db="EMBL/GenBank/DDBJ databases">
        <title>Tabrizicola sp. isolated from sediment of alpine lake.</title>
        <authorList>
            <person name="Liu Z."/>
        </authorList>
    </citation>
    <scope>NUCLEOTIDE SEQUENCE [LARGE SCALE GENOMIC DNA]</scope>
    <source>
        <strain evidence="1 2">DRYC-M-16</strain>
    </source>
</reference>
<dbReference type="Proteomes" id="UP000297741">
    <property type="component" value="Unassembled WGS sequence"/>
</dbReference>
<comment type="caution">
    <text evidence="1">The sequence shown here is derived from an EMBL/GenBank/DDBJ whole genome shotgun (WGS) entry which is preliminary data.</text>
</comment>
<accession>A0ABY2KUM8</accession>
<evidence type="ECO:0000313" key="1">
    <source>
        <dbReference type="EMBL" id="TGD45364.1"/>
    </source>
</evidence>
<proteinExistence type="predicted"/>
<keyword evidence="2" id="KW-1185">Reference proteome</keyword>